<keyword evidence="4" id="KW-0796">Tight junction</keyword>
<dbReference type="GO" id="GO:0005178">
    <property type="term" value="F:integrin binding"/>
    <property type="evidence" value="ECO:0007669"/>
    <property type="project" value="TreeGrafter"/>
</dbReference>
<reference evidence="15" key="2">
    <citation type="submission" date="2025-08" db="UniProtKB">
        <authorList>
            <consortium name="Ensembl"/>
        </authorList>
    </citation>
    <scope>IDENTIFICATION</scope>
</reference>
<feature type="domain" description="Ig-like" evidence="14">
    <location>
        <begin position="130"/>
        <end position="223"/>
    </location>
</feature>
<reference evidence="16" key="1">
    <citation type="submission" date="2018-06" db="EMBL/GenBank/DDBJ databases">
        <title>Genome assembly of Danube salmon.</title>
        <authorList>
            <person name="Macqueen D.J."/>
            <person name="Gundappa M.K."/>
        </authorList>
    </citation>
    <scope>NUCLEOTIDE SEQUENCE [LARGE SCALE GENOMIC DNA]</scope>
</reference>
<dbReference type="SMART" id="SM00408">
    <property type="entry name" value="IGc2"/>
    <property type="match status" value="2"/>
</dbReference>
<reference evidence="15" key="3">
    <citation type="submission" date="2025-09" db="UniProtKB">
        <authorList>
            <consortium name="Ensembl"/>
        </authorList>
    </citation>
    <scope>IDENTIFICATION</scope>
</reference>
<sequence>MAIRLMSFFILYSIFGYIPSLGVILRTTDKTVWANEFEPIELTCLIESISTNNPRIEWKKIRNSVPSYVYFQNQISGDLEHRAQLIQPANLLILNTSRADTAEYRCEVAAINDHKHFDEILISLAVRVKPVVPRCSVPVAVTVGMSSELRCLENEGFPASQYRWFRNNEELPQDPKSSPKFINFTYSINADTGGLKFRRMRKEDAGEYYCQAKNEAGHAQCLTQLMDVYDVDIVGIFLKVLAALAGFIVVIVGVCHAHKHRCFSSGKDHTGTNYKLPAQDDGVDYAEADEGHFRHKSSFII</sequence>
<dbReference type="GO" id="GO:0098632">
    <property type="term" value="F:cell-cell adhesion mediator activity"/>
    <property type="evidence" value="ECO:0007669"/>
    <property type="project" value="TreeGrafter"/>
</dbReference>
<keyword evidence="16" id="KW-1185">Reference proteome</keyword>
<dbReference type="InterPro" id="IPR007110">
    <property type="entry name" value="Ig-like_dom"/>
</dbReference>
<dbReference type="GO" id="GO:0098636">
    <property type="term" value="C:protein complex involved in cell adhesion"/>
    <property type="evidence" value="ECO:0007669"/>
    <property type="project" value="TreeGrafter"/>
</dbReference>
<evidence type="ECO:0000256" key="3">
    <source>
        <dbReference type="ARBA" id="ARBA00008637"/>
    </source>
</evidence>
<keyword evidence="10 13" id="KW-0472">Membrane</keyword>
<dbReference type="SUPFAM" id="SSF48726">
    <property type="entry name" value="Immunoglobulin"/>
    <property type="match status" value="2"/>
</dbReference>
<dbReference type="AlphaFoldDB" id="A0A4W5QG82"/>
<dbReference type="Ensembl" id="ENSHHUT00000078963.1">
    <property type="protein sequence ID" value="ENSHHUP00000076466.1"/>
    <property type="gene ID" value="ENSHHUG00000044759.1"/>
</dbReference>
<dbReference type="Pfam" id="PF13927">
    <property type="entry name" value="Ig_3"/>
    <property type="match status" value="1"/>
</dbReference>
<dbReference type="SMART" id="SM00409">
    <property type="entry name" value="IG"/>
    <property type="match status" value="2"/>
</dbReference>
<evidence type="ECO:0000256" key="9">
    <source>
        <dbReference type="ARBA" id="ARBA00022989"/>
    </source>
</evidence>
<dbReference type="InterPro" id="IPR042974">
    <property type="entry name" value="JAM-C"/>
</dbReference>
<evidence type="ECO:0000313" key="15">
    <source>
        <dbReference type="Ensembl" id="ENSHHUP00000076466.1"/>
    </source>
</evidence>
<name>A0A4W5QG82_9TELE</name>
<keyword evidence="7" id="KW-0732">Signal</keyword>
<dbReference type="InterPro" id="IPR003598">
    <property type="entry name" value="Ig_sub2"/>
</dbReference>
<keyword evidence="8" id="KW-0965">Cell junction</keyword>
<feature type="transmembrane region" description="Helical" evidence="13">
    <location>
        <begin position="233"/>
        <end position="254"/>
    </location>
</feature>
<evidence type="ECO:0000256" key="5">
    <source>
        <dbReference type="ARBA" id="ARBA00022475"/>
    </source>
</evidence>
<comment type="similarity">
    <text evidence="3">Belongs to the immunoglobulin superfamily.</text>
</comment>
<dbReference type="GO" id="GO:0016477">
    <property type="term" value="P:cell migration"/>
    <property type="evidence" value="ECO:0007669"/>
    <property type="project" value="TreeGrafter"/>
</dbReference>
<keyword evidence="5" id="KW-1003">Cell membrane</keyword>
<protein>
    <submittedName>
        <fullName evidence="15">Junctional adhesion molecule 3</fullName>
    </submittedName>
</protein>
<dbReference type="InterPro" id="IPR003599">
    <property type="entry name" value="Ig_sub"/>
</dbReference>
<comment type="subcellular location">
    <subcellularLocation>
        <location evidence="2">Cell junction</location>
        <location evidence="2">Tight junction</location>
    </subcellularLocation>
    <subcellularLocation>
        <location evidence="1">Cell membrane</location>
        <topology evidence="1">Single-pass type I membrane protein</topology>
    </subcellularLocation>
</comment>
<keyword evidence="9 13" id="KW-1133">Transmembrane helix</keyword>
<evidence type="ECO:0000256" key="10">
    <source>
        <dbReference type="ARBA" id="ARBA00023136"/>
    </source>
</evidence>
<evidence type="ECO:0000256" key="2">
    <source>
        <dbReference type="ARBA" id="ARBA00004435"/>
    </source>
</evidence>
<dbReference type="PROSITE" id="PS50835">
    <property type="entry name" value="IG_LIKE"/>
    <property type="match status" value="2"/>
</dbReference>
<evidence type="ECO:0000256" key="8">
    <source>
        <dbReference type="ARBA" id="ARBA00022949"/>
    </source>
</evidence>
<dbReference type="Proteomes" id="UP000314982">
    <property type="component" value="Unassembled WGS sequence"/>
</dbReference>
<dbReference type="GO" id="GO:0005886">
    <property type="term" value="C:plasma membrane"/>
    <property type="evidence" value="ECO:0007669"/>
    <property type="project" value="UniProtKB-SubCell"/>
</dbReference>
<dbReference type="GO" id="GO:0044291">
    <property type="term" value="C:cell-cell contact zone"/>
    <property type="evidence" value="ECO:0007669"/>
    <property type="project" value="TreeGrafter"/>
</dbReference>
<evidence type="ECO:0000256" key="6">
    <source>
        <dbReference type="ARBA" id="ARBA00022692"/>
    </source>
</evidence>
<evidence type="ECO:0000259" key="14">
    <source>
        <dbReference type="PROSITE" id="PS50835"/>
    </source>
</evidence>
<dbReference type="STRING" id="62062.ENSHHUP00000076466"/>
<evidence type="ECO:0000313" key="16">
    <source>
        <dbReference type="Proteomes" id="UP000314982"/>
    </source>
</evidence>
<dbReference type="GO" id="GO:0005923">
    <property type="term" value="C:bicellular tight junction"/>
    <property type="evidence" value="ECO:0007669"/>
    <property type="project" value="UniProtKB-SubCell"/>
</dbReference>
<dbReference type="InterPro" id="IPR013783">
    <property type="entry name" value="Ig-like_fold"/>
</dbReference>
<dbReference type="GO" id="GO:0042803">
    <property type="term" value="F:protein homodimerization activity"/>
    <property type="evidence" value="ECO:0007669"/>
    <property type="project" value="InterPro"/>
</dbReference>
<keyword evidence="6 13" id="KW-0812">Transmembrane</keyword>
<evidence type="ECO:0000256" key="1">
    <source>
        <dbReference type="ARBA" id="ARBA00004251"/>
    </source>
</evidence>
<dbReference type="InterPro" id="IPR036179">
    <property type="entry name" value="Ig-like_dom_sf"/>
</dbReference>
<accession>A0A4W5QG82</accession>
<feature type="transmembrane region" description="Helical" evidence="13">
    <location>
        <begin position="6"/>
        <end position="25"/>
    </location>
</feature>
<dbReference type="PANTHER" id="PTHR44598">
    <property type="entry name" value="JUNCTIONAL ADHESION MOLECULE C"/>
    <property type="match status" value="1"/>
</dbReference>
<dbReference type="Gene3D" id="2.60.40.10">
    <property type="entry name" value="Immunoglobulins"/>
    <property type="match status" value="2"/>
</dbReference>
<organism evidence="15 16">
    <name type="scientific">Hucho hucho</name>
    <name type="common">huchen</name>
    <dbReference type="NCBI Taxonomy" id="62062"/>
    <lineage>
        <taxon>Eukaryota</taxon>
        <taxon>Metazoa</taxon>
        <taxon>Chordata</taxon>
        <taxon>Craniata</taxon>
        <taxon>Vertebrata</taxon>
        <taxon>Euteleostomi</taxon>
        <taxon>Actinopterygii</taxon>
        <taxon>Neopterygii</taxon>
        <taxon>Teleostei</taxon>
        <taxon>Protacanthopterygii</taxon>
        <taxon>Salmoniformes</taxon>
        <taxon>Salmonidae</taxon>
        <taxon>Salmoninae</taxon>
        <taxon>Hucho</taxon>
    </lineage>
</organism>
<dbReference type="FunFam" id="2.60.40.10:FF:000342">
    <property type="entry name" value="Junctional adhesion molecule A"/>
    <property type="match status" value="1"/>
</dbReference>
<dbReference type="PANTHER" id="PTHR44598:SF1">
    <property type="entry name" value="JUNCTIONAL ADHESION MOLECULE 3A"/>
    <property type="match status" value="1"/>
</dbReference>
<feature type="domain" description="Ig-like" evidence="14">
    <location>
        <begin position="19"/>
        <end position="123"/>
    </location>
</feature>
<evidence type="ECO:0000256" key="7">
    <source>
        <dbReference type="ARBA" id="ARBA00022729"/>
    </source>
</evidence>
<proteinExistence type="inferred from homology"/>
<evidence type="ECO:0000256" key="13">
    <source>
        <dbReference type="SAM" id="Phobius"/>
    </source>
</evidence>
<evidence type="ECO:0000256" key="4">
    <source>
        <dbReference type="ARBA" id="ARBA00022427"/>
    </source>
</evidence>
<evidence type="ECO:0000256" key="11">
    <source>
        <dbReference type="ARBA" id="ARBA00023157"/>
    </source>
</evidence>
<dbReference type="GeneTree" id="ENSGT00940000156937"/>
<keyword evidence="12" id="KW-0393">Immunoglobulin domain</keyword>
<dbReference type="GO" id="GO:0046982">
    <property type="term" value="F:protein heterodimerization activity"/>
    <property type="evidence" value="ECO:0007669"/>
    <property type="project" value="InterPro"/>
</dbReference>
<keyword evidence="11" id="KW-1015">Disulfide bond</keyword>
<evidence type="ECO:0000256" key="12">
    <source>
        <dbReference type="ARBA" id="ARBA00023319"/>
    </source>
</evidence>